<reference evidence="2 3" key="1">
    <citation type="journal article" date="2012" name="J. Bacteriol.">
        <title>Genome Sequence of Janibacter hoylei MTCC8307, Isolated from the Stratospheric Air.</title>
        <authorList>
            <person name="Pawar S.P."/>
            <person name="Dhotre D.P."/>
            <person name="Shetty S.A."/>
            <person name="Chowdhury S.P."/>
            <person name="Chaudhari B.L."/>
            <person name="Shouche Y.S."/>
        </authorList>
    </citation>
    <scope>NUCLEOTIDE SEQUENCE [LARGE SCALE GENOMIC DNA]</scope>
    <source>
        <strain evidence="2 3">PVAS-1</strain>
    </source>
</reference>
<feature type="region of interest" description="Disordered" evidence="1">
    <location>
        <begin position="1"/>
        <end position="94"/>
    </location>
</feature>
<dbReference type="Proteomes" id="UP000004474">
    <property type="component" value="Unassembled WGS sequence"/>
</dbReference>
<feature type="compositionally biased region" description="Low complexity" evidence="1">
    <location>
        <begin position="59"/>
        <end position="70"/>
    </location>
</feature>
<accession>K1DU21</accession>
<protein>
    <submittedName>
        <fullName evidence="2">Uncharacterized protein</fullName>
    </submittedName>
</protein>
<name>K1DU21_9MICO</name>
<dbReference type="EMBL" id="ALWX01000096">
    <property type="protein sequence ID" value="EKA59879.1"/>
    <property type="molecule type" value="Genomic_DNA"/>
</dbReference>
<sequence length="94" mass="9689">MQLGEGAPQTGGERGARGDRGQLDPTAGEVGADGGAAPFGQRDPALTAGTGMVRRRLSRASSAADCSRPAEAAGVRGQRMTQRRCSWSWTKATS</sequence>
<organism evidence="2 3">
    <name type="scientific">Janibacter hoylei PVAS-1</name>
    <dbReference type="NCBI Taxonomy" id="1210046"/>
    <lineage>
        <taxon>Bacteria</taxon>
        <taxon>Bacillati</taxon>
        <taxon>Actinomycetota</taxon>
        <taxon>Actinomycetes</taxon>
        <taxon>Micrococcales</taxon>
        <taxon>Intrasporangiaceae</taxon>
        <taxon>Janibacter</taxon>
    </lineage>
</organism>
<dbReference type="STRING" id="1210046.B277_15902"/>
<feature type="compositionally biased region" description="Polar residues" evidence="1">
    <location>
        <begin position="79"/>
        <end position="94"/>
    </location>
</feature>
<dbReference type="AlphaFoldDB" id="K1DU21"/>
<evidence type="ECO:0000313" key="3">
    <source>
        <dbReference type="Proteomes" id="UP000004474"/>
    </source>
</evidence>
<gene>
    <name evidence="2" type="ORF">B277_15902</name>
</gene>
<proteinExistence type="predicted"/>
<evidence type="ECO:0000313" key="2">
    <source>
        <dbReference type="EMBL" id="EKA59879.1"/>
    </source>
</evidence>
<comment type="caution">
    <text evidence="2">The sequence shown here is derived from an EMBL/GenBank/DDBJ whole genome shotgun (WGS) entry which is preliminary data.</text>
</comment>
<evidence type="ECO:0000256" key="1">
    <source>
        <dbReference type="SAM" id="MobiDB-lite"/>
    </source>
</evidence>